<organism evidence="2 3">
    <name type="scientific">Paracidobacterium acidisoli</name>
    <dbReference type="NCBI Taxonomy" id="2303751"/>
    <lineage>
        <taxon>Bacteria</taxon>
        <taxon>Pseudomonadati</taxon>
        <taxon>Acidobacteriota</taxon>
        <taxon>Terriglobia</taxon>
        <taxon>Terriglobales</taxon>
        <taxon>Acidobacteriaceae</taxon>
        <taxon>Paracidobacterium</taxon>
    </lineage>
</organism>
<feature type="region of interest" description="Disordered" evidence="1">
    <location>
        <begin position="1"/>
        <end position="20"/>
    </location>
</feature>
<accession>A0A372ITZ3</accession>
<name>A0A372ITZ3_9BACT</name>
<dbReference type="AlphaFoldDB" id="A0A372ITZ3"/>
<reference evidence="2 3" key="1">
    <citation type="submission" date="2018-08" db="EMBL/GenBank/DDBJ databases">
        <title>Acidipila sp. 4G-K13, an acidobacterium isolated from forest soil.</title>
        <authorList>
            <person name="Gao Z.-H."/>
            <person name="Qiu L.-H."/>
        </authorList>
    </citation>
    <scope>NUCLEOTIDE SEQUENCE [LARGE SCALE GENOMIC DNA]</scope>
    <source>
        <strain evidence="2 3">4G-K13</strain>
    </source>
</reference>
<evidence type="ECO:0000313" key="2">
    <source>
        <dbReference type="EMBL" id="RFU18395.1"/>
    </source>
</evidence>
<sequence length="303" mass="33378">MNEYSEVPGEPNPDDVSGRDDLNATIRSMKQEIDALQITVMTQKKVWYRDASTIISFLALAFSFGSTFVSYHRANLQDIQSERQELRGLLQRLAALPKENLEAAKRFAPDQTAINIAGSLINEENALLSRQAAELEEHLPKGTVSATEYYAVAIALQNSYNLEGARKFLKLAADNATDFNDEIGAIRSTANLEFLTGHPEAGRVKYQEALDIFAKYPGYDQYTQTSTNVYTESQWATSEASLHNLPLASQHIESAERLMANLPVTPGSQTLKQQVAQLKQTIMLGTSAIGQPQSGLALPVDKP</sequence>
<evidence type="ECO:0008006" key="4">
    <source>
        <dbReference type="Google" id="ProtNLM"/>
    </source>
</evidence>
<dbReference type="Proteomes" id="UP000264702">
    <property type="component" value="Unassembled WGS sequence"/>
</dbReference>
<evidence type="ECO:0000256" key="1">
    <source>
        <dbReference type="SAM" id="MobiDB-lite"/>
    </source>
</evidence>
<protein>
    <recommendedName>
        <fullName evidence="4">Tetratricopeptide repeat protein</fullName>
    </recommendedName>
</protein>
<gene>
    <name evidence="2" type="ORF">D0Y96_02180</name>
</gene>
<keyword evidence="3" id="KW-1185">Reference proteome</keyword>
<dbReference type="RefSeq" id="WP_117297689.1">
    <property type="nucleotide sequence ID" value="NZ_QVQT02000001.1"/>
</dbReference>
<comment type="caution">
    <text evidence="2">The sequence shown here is derived from an EMBL/GenBank/DDBJ whole genome shotgun (WGS) entry which is preliminary data.</text>
</comment>
<evidence type="ECO:0000313" key="3">
    <source>
        <dbReference type="Proteomes" id="UP000264702"/>
    </source>
</evidence>
<proteinExistence type="predicted"/>
<dbReference type="EMBL" id="QVQT01000001">
    <property type="protein sequence ID" value="RFU18395.1"/>
    <property type="molecule type" value="Genomic_DNA"/>
</dbReference>